<dbReference type="SUPFAM" id="SSF48019">
    <property type="entry name" value="post-AAA+ oligomerization domain-like"/>
    <property type="match status" value="1"/>
</dbReference>
<evidence type="ECO:0000313" key="8">
    <source>
        <dbReference type="EMBL" id="ACM06354.1"/>
    </source>
</evidence>
<keyword evidence="5" id="KW-0547">Nucleotide-binding</keyword>
<reference evidence="8 9" key="1">
    <citation type="journal article" date="2009" name="PLoS ONE">
        <title>Complete genome sequence of the aerobic CO-oxidizing thermophile Thermomicrobium roseum.</title>
        <authorList>
            <person name="Wu D."/>
            <person name="Raymond J."/>
            <person name="Wu M."/>
            <person name="Chatterji S."/>
            <person name="Ren Q."/>
            <person name="Graham J.E."/>
            <person name="Bryant D.A."/>
            <person name="Robb F."/>
            <person name="Colman A."/>
            <person name="Tallon L.J."/>
            <person name="Badger J.H."/>
            <person name="Madupu R."/>
            <person name="Ward N.L."/>
            <person name="Eisen J.A."/>
        </authorList>
    </citation>
    <scope>NUCLEOTIDE SEQUENCE [LARGE SCALE GENOMIC DNA]</scope>
    <source>
        <strain evidence="9">ATCC 27502 / DSM 5159 / P-2</strain>
    </source>
</reference>
<evidence type="ECO:0000256" key="6">
    <source>
        <dbReference type="ARBA" id="ARBA00022840"/>
    </source>
</evidence>
<evidence type="ECO:0000313" key="9">
    <source>
        <dbReference type="Proteomes" id="UP000000447"/>
    </source>
</evidence>
<dbReference type="Pfam" id="PF16193">
    <property type="entry name" value="AAA_assoc_2"/>
    <property type="match status" value="1"/>
</dbReference>
<dbReference type="PANTHER" id="PTHR13779:SF7">
    <property type="entry name" value="ATPASE WRNIP1"/>
    <property type="match status" value="1"/>
</dbReference>
<dbReference type="GO" id="GO:0003677">
    <property type="term" value="F:DNA binding"/>
    <property type="evidence" value="ECO:0007669"/>
    <property type="project" value="InterPro"/>
</dbReference>
<dbReference type="HOGENOM" id="CLU_017985_0_3_0"/>
<dbReference type="FunFam" id="1.20.272.10:FF:000001">
    <property type="entry name" value="Putative AAA family ATPase"/>
    <property type="match status" value="1"/>
</dbReference>
<keyword evidence="6" id="KW-0067">ATP-binding</keyword>
<evidence type="ECO:0000256" key="5">
    <source>
        <dbReference type="ARBA" id="ARBA00022741"/>
    </source>
</evidence>
<dbReference type="Proteomes" id="UP000000447">
    <property type="component" value="Chromosome"/>
</dbReference>
<dbReference type="AlphaFoldDB" id="B9KY87"/>
<dbReference type="InterPro" id="IPR027417">
    <property type="entry name" value="P-loop_NTPase"/>
</dbReference>
<gene>
    <name evidence="8" type="ordered locus">trd_0432</name>
</gene>
<feature type="domain" description="AAA+ ATPase" evidence="7">
    <location>
        <begin position="52"/>
        <end position="169"/>
    </location>
</feature>
<protein>
    <recommendedName>
        <fullName evidence="3">Replication-associated recombination protein A</fullName>
    </recommendedName>
</protein>
<dbReference type="GO" id="GO:0017116">
    <property type="term" value="F:single-stranded DNA helicase activity"/>
    <property type="evidence" value="ECO:0007669"/>
    <property type="project" value="TreeGrafter"/>
</dbReference>
<dbReference type="FunFam" id="3.40.50.300:FF:000137">
    <property type="entry name" value="Replication-associated recombination protein A"/>
    <property type="match status" value="1"/>
</dbReference>
<dbReference type="Gene3D" id="1.10.3710.10">
    <property type="entry name" value="DNA polymerase III clamp loader subunits, C-terminal domain"/>
    <property type="match status" value="1"/>
</dbReference>
<dbReference type="InterPro" id="IPR008921">
    <property type="entry name" value="DNA_pol3_clamp-load_cplx_C"/>
</dbReference>
<dbReference type="Pfam" id="PF12002">
    <property type="entry name" value="MgsA_C"/>
    <property type="match status" value="1"/>
</dbReference>
<organism evidence="8 9">
    <name type="scientific">Thermomicrobium roseum (strain ATCC 27502 / DSM 5159 / P-2)</name>
    <dbReference type="NCBI Taxonomy" id="309801"/>
    <lineage>
        <taxon>Bacteria</taxon>
        <taxon>Pseudomonadati</taxon>
        <taxon>Thermomicrobiota</taxon>
        <taxon>Thermomicrobia</taxon>
        <taxon>Thermomicrobiales</taxon>
        <taxon>Thermomicrobiaceae</taxon>
        <taxon>Thermomicrobium</taxon>
    </lineage>
</organism>
<dbReference type="CDD" id="cd18139">
    <property type="entry name" value="HLD_clamp_RarA"/>
    <property type="match status" value="1"/>
</dbReference>
<evidence type="ECO:0000256" key="1">
    <source>
        <dbReference type="ARBA" id="ARBA00002393"/>
    </source>
</evidence>
<evidence type="ECO:0000256" key="2">
    <source>
        <dbReference type="ARBA" id="ARBA00008959"/>
    </source>
</evidence>
<dbReference type="Gene3D" id="3.40.50.300">
    <property type="entry name" value="P-loop containing nucleotide triphosphate hydrolases"/>
    <property type="match status" value="1"/>
</dbReference>
<dbReference type="STRING" id="309801.trd_0432"/>
<keyword evidence="9" id="KW-1185">Reference proteome</keyword>
<dbReference type="eggNOG" id="COG2256">
    <property type="taxonomic scope" value="Bacteria"/>
</dbReference>
<evidence type="ECO:0000256" key="4">
    <source>
        <dbReference type="ARBA" id="ARBA00022705"/>
    </source>
</evidence>
<dbReference type="InterPro" id="IPR021886">
    <property type="entry name" value="MgsA_C"/>
</dbReference>
<dbReference type="CDD" id="cd00009">
    <property type="entry name" value="AAA"/>
    <property type="match status" value="1"/>
</dbReference>
<keyword evidence="4" id="KW-0235">DNA replication</keyword>
<dbReference type="RefSeq" id="WP_012641837.1">
    <property type="nucleotide sequence ID" value="NC_011959.1"/>
</dbReference>
<dbReference type="GO" id="GO:0016887">
    <property type="term" value="F:ATP hydrolysis activity"/>
    <property type="evidence" value="ECO:0007669"/>
    <property type="project" value="InterPro"/>
</dbReference>
<dbReference type="InterPro" id="IPR003593">
    <property type="entry name" value="AAA+_ATPase"/>
</dbReference>
<dbReference type="InterPro" id="IPR003959">
    <property type="entry name" value="ATPase_AAA_core"/>
</dbReference>
<name>B9KY87_THERP</name>
<dbReference type="Gene3D" id="1.10.8.60">
    <property type="match status" value="1"/>
</dbReference>
<accession>B9KY87</accession>
<dbReference type="GO" id="GO:0006261">
    <property type="term" value="P:DNA-templated DNA replication"/>
    <property type="evidence" value="ECO:0007669"/>
    <property type="project" value="TreeGrafter"/>
</dbReference>
<evidence type="ECO:0000256" key="3">
    <source>
        <dbReference type="ARBA" id="ARBA00020776"/>
    </source>
</evidence>
<sequence>MENLFESHRRSLRERCAPLAERMRPRTLDEVVGQEHVLGPGALLRSLIERDQLVSLILWGPPGCGKTTLARLIAKHTRSAFVPLSAVSASVADIRRVVQEASDRFAQHGQRTIVFIDEIHRFNRAQQDALLPAVEDGTIVLIGATTENPSFEINAPLLSRCRVVVLEPLSDQAIQTLVERALVDRERGLGELGLRIEPEALRLLVGLANGDARMALNTLEVAAAGAQEGTITVELVHQAAMRRGSVYDRAGDAHYDTISALHKAIRGSDPDAALYWLARMLEHGDDPLYVARRLVRAASEDIGLADPHALVVAVAAQQAVHFLGMPEGALALAEATVYLALAPKSNAVYRAYEAARRDVVQTRNEPVPLHLRNAPTTLLRQLGWGVGYRYPHDEPDGIGRQDYFPPLLRGRRYYEPSDRGWEVRLRERLAAIRAARGQRAGPTESGGGSG</sequence>
<dbReference type="EMBL" id="CP001275">
    <property type="protein sequence ID" value="ACM06354.1"/>
    <property type="molecule type" value="Genomic_DNA"/>
</dbReference>
<dbReference type="GO" id="GO:0000731">
    <property type="term" value="P:DNA synthesis involved in DNA repair"/>
    <property type="evidence" value="ECO:0007669"/>
    <property type="project" value="TreeGrafter"/>
</dbReference>
<dbReference type="SMART" id="SM00382">
    <property type="entry name" value="AAA"/>
    <property type="match status" value="1"/>
</dbReference>
<proteinExistence type="inferred from homology"/>
<dbReference type="Gene3D" id="1.20.272.10">
    <property type="match status" value="1"/>
</dbReference>
<dbReference type="InterPro" id="IPR032423">
    <property type="entry name" value="AAA_assoc_2"/>
</dbReference>
<comment type="function">
    <text evidence="1">DNA-dependent ATPase that plays important roles in cellular responses to stalled DNA replication processes.</text>
</comment>
<comment type="similarity">
    <text evidence="2">Belongs to the AAA ATPase family. RarA/MGS1/WRNIP1 subfamily.</text>
</comment>
<dbReference type="SUPFAM" id="SSF52540">
    <property type="entry name" value="P-loop containing nucleoside triphosphate hydrolases"/>
    <property type="match status" value="1"/>
</dbReference>
<dbReference type="InterPro" id="IPR051314">
    <property type="entry name" value="AAA_ATPase_RarA/MGS1/WRNIP1"/>
</dbReference>
<dbReference type="GO" id="GO:0008047">
    <property type="term" value="F:enzyme activator activity"/>
    <property type="evidence" value="ECO:0007669"/>
    <property type="project" value="TreeGrafter"/>
</dbReference>
<dbReference type="GO" id="GO:0005524">
    <property type="term" value="F:ATP binding"/>
    <property type="evidence" value="ECO:0007669"/>
    <property type="project" value="UniProtKB-KW"/>
</dbReference>
<dbReference type="KEGG" id="tro:trd_0432"/>
<dbReference type="OrthoDB" id="9778364at2"/>
<evidence type="ECO:0000259" key="7">
    <source>
        <dbReference type="SMART" id="SM00382"/>
    </source>
</evidence>
<dbReference type="PANTHER" id="PTHR13779">
    <property type="entry name" value="WERNER HELICASE-INTERACTING PROTEIN 1 FAMILY MEMBER"/>
    <property type="match status" value="1"/>
</dbReference>
<dbReference type="Pfam" id="PF00004">
    <property type="entry name" value="AAA"/>
    <property type="match status" value="1"/>
</dbReference>